<protein>
    <submittedName>
        <fullName evidence="2">Uncharacterized protein</fullName>
    </submittedName>
</protein>
<evidence type="ECO:0000313" key="2">
    <source>
        <dbReference type="EMBL" id="KAL3720549.1"/>
    </source>
</evidence>
<evidence type="ECO:0000256" key="1">
    <source>
        <dbReference type="SAM" id="MobiDB-lite"/>
    </source>
</evidence>
<dbReference type="Proteomes" id="UP001634007">
    <property type="component" value="Unassembled WGS sequence"/>
</dbReference>
<comment type="caution">
    <text evidence="2">The sequence shown here is derived from an EMBL/GenBank/DDBJ whole genome shotgun (WGS) entry which is preliminary data.</text>
</comment>
<keyword evidence="3" id="KW-1185">Reference proteome</keyword>
<dbReference type="AlphaFoldDB" id="A0ABD3J2M2"/>
<gene>
    <name evidence="2" type="ORF">ACJRO7_005374</name>
</gene>
<accession>A0ABD3J2M2</accession>
<name>A0ABD3J2M2_EUCGL</name>
<feature type="region of interest" description="Disordered" evidence="1">
    <location>
        <begin position="130"/>
        <end position="156"/>
    </location>
</feature>
<proteinExistence type="predicted"/>
<sequence length="297" mass="33629">MAEGSVSSNEPPPQEEVHRFRWLRGPCGSLEIKRIQDVPISSPIKNITIRDVPTLYPIKKTTIRDELKSLNFVLRSLEIQGVTIFSSWLSSLSSSLSSLKFLQINEFVWTPELGDLRSLPTLYEDWDKKRSNDSVSPDRGQHNMAEGSVSSNEPPLKKLRPQEEVHRFRWLQGPGGSLKIEKIQDVPISSPIKNISPIKKSTIRDELKSLNFVLRSLEIHGVTISLSWLSSLLSSLSSSLSSLKFLQINEFVWTPELGDLRSLPTLYEDWVNKKRSNDSVSPDREEDNHVSSGNNVK</sequence>
<evidence type="ECO:0000313" key="3">
    <source>
        <dbReference type="Proteomes" id="UP001634007"/>
    </source>
</evidence>
<organism evidence="2 3">
    <name type="scientific">Eucalyptus globulus</name>
    <name type="common">Tasmanian blue gum</name>
    <dbReference type="NCBI Taxonomy" id="34317"/>
    <lineage>
        <taxon>Eukaryota</taxon>
        <taxon>Viridiplantae</taxon>
        <taxon>Streptophyta</taxon>
        <taxon>Embryophyta</taxon>
        <taxon>Tracheophyta</taxon>
        <taxon>Spermatophyta</taxon>
        <taxon>Magnoliopsida</taxon>
        <taxon>eudicotyledons</taxon>
        <taxon>Gunneridae</taxon>
        <taxon>Pentapetalae</taxon>
        <taxon>rosids</taxon>
        <taxon>malvids</taxon>
        <taxon>Myrtales</taxon>
        <taxon>Myrtaceae</taxon>
        <taxon>Myrtoideae</taxon>
        <taxon>Eucalypteae</taxon>
        <taxon>Eucalyptus</taxon>
    </lineage>
</organism>
<feature type="region of interest" description="Disordered" evidence="1">
    <location>
        <begin position="275"/>
        <end position="297"/>
    </location>
</feature>
<reference evidence="2 3" key="1">
    <citation type="submission" date="2024-11" db="EMBL/GenBank/DDBJ databases">
        <title>Chromosome-level genome assembly of Eucalyptus globulus Labill. provides insights into its genome evolution.</title>
        <authorList>
            <person name="Li X."/>
        </authorList>
    </citation>
    <scope>NUCLEOTIDE SEQUENCE [LARGE SCALE GENOMIC DNA]</scope>
    <source>
        <strain evidence="2">CL2024</strain>
        <tissue evidence="2">Fresh tender leaves</tissue>
    </source>
</reference>
<dbReference type="EMBL" id="JBJKBG010000010">
    <property type="protein sequence ID" value="KAL3720549.1"/>
    <property type="molecule type" value="Genomic_DNA"/>
</dbReference>
<feature type="compositionally biased region" description="Basic and acidic residues" evidence="1">
    <location>
        <begin position="275"/>
        <end position="289"/>
    </location>
</feature>